<dbReference type="AlphaFoldDB" id="A0A3L7E3W4"/>
<keyword evidence="1" id="KW-0472">Membrane</keyword>
<sequence length="85" mass="10219">MEFWKFMFVPTILFMVIVAPMWITMHYRSLHRSSRSLSQEDRETVEQMLETVDKLTDRIEALESLLDADHSDWRAQSGRSRRNEE</sequence>
<dbReference type="GO" id="GO:0009271">
    <property type="term" value="P:phage shock"/>
    <property type="evidence" value="ECO:0007669"/>
    <property type="project" value="InterPro"/>
</dbReference>
<dbReference type="Proteomes" id="UP000265509">
    <property type="component" value="Unassembled WGS sequence"/>
</dbReference>
<keyword evidence="1" id="KW-0812">Transmembrane</keyword>
<comment type="caution">
    <text evidence="2">The sequence shown here is derived from an EMBL/GenBank/DDBJ whole genome shotgun (WGS) entry which is preliminary data.</text>
</comment>
<dbReference type="GO" id="GO:0006355">
    <property type="term" value="P:regulation of DNA-templated transcription"/>
    <property type="evidence" value="ECO:0007669"/>
    <property type="project" value="InterPro"/>
</dbReference>
<proteinExistence type="predicted"/>
<gene>
    <name evidence="2" type="primary">pspB</name>
    <name evidence="2" type="ORF">DWB85_03480</name>
</gene>
<name>A0A3L7E3W4_9GAMM</name>
<evidence type="ECO:0000256" key="1">
    <source>
        <dbReference type="SAM" id="Phobius"/>
    </source>
</evidence>
<evidence type="ECO:0000313" key="2">
    <source>
        <dbReference type="EMBL" id="RLQ23052.1"/>
    </source>
</evidence>
<dbReference type="InterPro" id="IPR009554">
    <property type="entry name" value="Phageshock_PspB"/>
</dbReference>
<reference evidence="2 3" key="1">
    <citation type="submission" date="2018-07" db="EMBL/GenBank/DDBJ databases">
        <title>Halioglobus sp. genome submission.</title>
        <authorList>
            <person name="Ye M.-Q."/>
            <person name="Du Z.-J."/>
        </authorList>
    </citation>
    <scope>NUCLEOTIDE SEQUENCE [LARGE SCALE GENOMIC DNA]</scope>
    <source>
        <strain evidence="2 3">U0301</strain>
    </source>
</reference>
<feature type="transmembrane region" description="Helical" evidence="1">
    <location>
        <begin position="6"/>
        <end position="25"/>
    </location>
</feature>
<keyword evidence="3" id="KW-1185">Reference proteome</keyword>
<dbReference type="RefSeq" id="WP_117952820.1">
    <property type="nucleotide sequence ID" value="NZ_QRAN01000003.1"/>
</dbReference>
<keyword evidence="1" id="KW-1133">Transmembrane helix</keyword>
<protein>
    <submittedName>
        <fullName evidence="2">Envelope stress response membrane protein PspB</fullName>
    </submittedName>
</protein>
<accession>A0A3L7E3W4</accession>
<evidence type="ECO:0000313" key="3">
    <source>
        <dbReference type="Proteomes" id="UP000265509"/>
    </source>
</evidence>
<organism evidence="2 3">
    <name type="scientific">Seongchinamella sediminis</name>
    <dbReference type="NCBI Taxonomy" id="2283635"/>
    <lineage>
        <taxon>Bacteria</taxon>
        <taxon>Pseudomonadati</taxon>
        <taxon>Pseudomonadota</taxon>
        <taxon>Gammaproteobacteria</taxon>
        <taxon>Cellvibrionales</taxon>
        <taxon>Halieaceae</taxon>
        <taxon>Seongchinamella</taxon>
    </lineage>
</organism>
<dbReference type="OrthoDB" id="6198106at2"/>
<dbReference type="EMBL" id="QRAN01000003">
    <property type="protein sequence ID" value="RLQ23052.1"/>
    <property type="molecule type" value="Genomic_DNA"/>
</dbReference>
<dbReference type="NCBIfam" id="TIGR02976">
    <property type="entry name" value="phageshock_pspB"/>
    <property type="match status" value="1"/>
</dbReference>
<dbReference type="Pfam" id="PF06667">
    <property type="entry name" value="PspB"/>
    <property type="match status" value="1"/>
</dbReference>
<dbReference type="NCBIfam" id="NF006993">
    <property type="entry name" value="PRK09458.1"/>
    <property type="match status" value="1"/>
</dbReference>